<accession>A0ABW8UAY3</accession>
<keyword evidence="6 8" id="KW-0408">Iron</keyword>
<keyword evidence="10" id="KW-0732">Signal</keyword>
<evidence type="ECO:0000313" key="13">
    <source>
        <dbReference type="Proteomes" id="UP001624684"/>
    </source>
</evidence>
<dbReference type="Gene3D" id="1.20.5.100">
    <property type="entry name" value="Cytochrome c1, transmembrane anchor, C-terminal"/>
    <property type="match status" value="1"/>
</dbReference>
<keyword evidence="7 9" id="KW-0472">Membrane</keyword>
<evidence type="ECO:0000256" key="1">
    <source>
        <dbReference type="ARBA" id="ARBA00004370"/>
    </source>
</evidence>
<keyword evidence="4 8" id="KW-0479">Metal-binding</keyword>
<reference evidence="12 13" key="1">
    <citation type="submission" date="2024-11" db="EMBL/GenBank/DDBJ databases">
        <title>First Report of Moraxella oculi in Brazil in an Infectious Bovine Keratoconjunctivitis Outbreak.</title>
        <authorList>
            <person name="Carvalho C.V."/>
            <person name="Domingues R."/>
            <person name="Coutinho C."/>
            <person name="Honorio N.T.B.S."/>
            <person name="Faza D.R.L.R."/>
            <person name="Carvalho W.A."/>
            <person name="Machado A.B.F."/>
            <person name="Martins M.F."/>
            <person name="Gaspar E.B."/>
        </authorList>
    </citation>
    <scope>NUCLEOTIDE SEQUENCE [LARGE SCALE GENOMIC DNA]</scope>
    <source>
        <strain evidence="12 13">2117LE</strain>
    </source>
</reference>
<dbReference type="InterPro" id="IPR002326">
    <property type="entry name" value="Cyt_c1"/>
</dbReference>
<organism evidence="12 13">
    <name type="scientific">Moraxella oculi</name>
    <dbReference type="NCBI Taxonomy" id="2940516"/>
    <lineage>
        <taxon>Bacteria</taxon>
        <taxon>Pseudomonadati</taxon>
        <taxon>Pseudomonadota</taxon>
        <taxon>Gammaproteobacteria</taxon>
        <taxon>Moraxellales</taxon>
        <taxon>Moraxellaceae</taxon>
        <taxon>Moraxella</taxon>
    </lineage>
</organism>
<proteinExistence type="predicted"/>
<evidence type="ECO:0000313" key="12">
    <source>
        <dbReference type="EMBL" id="MFL1732156.1"/>
    </source>
</evidence>
<dbReference type="PROSITE" id="PS51007">
    <property type="entry name" value="CYTC"/>
    <property type="match status" value="1"/>
</dbReference>
<evidence type="ECO:0000256" key="9">
    <source>
        <dbReference type="SAM" id="Phobius"/>
    </source>
</evidence>
<evidence type="ECO:0000256" key="4">
    <source>
        <dbReference type="ARBA" id="ARBA00022723"/>
    </source>
</evidence>
<sequence length="240" mass="26634">MKAFNLKTLGAGLLLVGAGIASSPSALAGGGHGCGEYTEADGTKITLECSTAPIDLTNKGSLQRGATMFMNYCVGCHSAQYVRHSRIAKDLDIPPELMEKYLMVSAKQIGDHVTAGIDPELQKSWFGAQPPDLSLETRLRGDDWVYTYLLSFYEDPSRPWGSNNLVLANAAMPHVLHNLQKELGEEEYKARIGDLVNFMAWMAEPVRHDRKIYGAFVILFLLILLIPVYLLNKEFWKDVK</sequence>
<feature type="domain" description="Cytochrome c" evidence="11">
    <location>
        <begin position="60"/>
        <end position="203"/>
    </location>
</feature>
<keyword evidence="13" id="KW-1185">Reference proteome</keyword>
<evidence type="ECO:0000256" key="8">
    <source>
        <dbReference type="PROSITE-ProRule" id="PRU00433"/>
    </source>
</evidence>
<name>A0ABW8UAY3_9GAMM</name>
<comment type="subcellular location">
    <subcellularLocation>
        <location evidence="1">Membrane</location>
    </subcellularLocation>
</comment>
<keyword evidence="2 8" id="KW-0349">Heme</keyword>
<keyword evidence="5 9" id="KW-1133">Transmembrane helix</keyword>
<gene>
    <name evidence="12" type="ORF">ACJHVH_03960</name>
</gene>
<dbReference type="Proteomes" id="UP001624684">
    <property type="component" value="Unassembled WGS sequence"/>
</dbReference>
<evidence type="ECO:0000256" key="5">
    <source>
        <dbReference type="ARBA" id="ARBA00022989"/>
    </source>
</evidence>
<dbReference type="PANTHER" id="PTHR10266">
    <property type="entry name" value="CYTOCHROME C1"/>
    <property type="match status" value="1"/>
</dbReference>
<evidence type="ECO:0000256" key="10">
    <source>
        <dbReference type="SAM" id="SignalP"/>
    </source>
</evidence>
<evidence type="ECO:0000256" key="2">
    <source>
        <dbReference type="ARBA" id="ARBA00022617"/>
    </source>
</evidence>
<evidence type="ECO:0000259" key="11">
    <source>
        <dbReference type="PROSITE" id="PS51007"/>
    </source>
</evidence>
<feature type="signal peptide" evidence="10">
    <location>
        <begin position="1"/>
        <end position="28"/>
    </location>
</feature>
<evidence type="ECO:0000256" key="6">
    <source>
        <dbReference type="ARBA" id="ARBA00023004"/>
    </source>
</evidence>
<dbReference type="Pfam" id="PF02167">
    <property type="entry name" value="Cytochrom_C1"/>
    <property type="match status" value="1"/>
</dbReference>
<feature type="transmembrane region" description="Helical" evidence="9">
    <location>
        <begin position="212"/>
        <end position="231"/>
    </location>
</feature>
<protein>
    <submittedName>
        <fullName evidence="12">Cytochrome c1</fullName>
    </submittedName>
</protein>
<keyword evidence="3 9" id="KW-0812">Transmembrane</keyword>
<feature type="chain" id="PRO_5045734779" evidence="10">
    <location>
        <begin position="29"/>
        <end position="240"/>
    </location>
</feature>
<comment type="caution">
    <text evidence="12">The sequence shown here is derived from an EMBL/GenBank/DDBJ whole genome shotgun (WGS) entry which is preliminary data.</text>
</comment>
<dbReference type="InterPro" id="IPR036909">
    <property type="entry name" value="Cyt_c-like_dom_sf"/>
</dbReference>
<evidence type="ECO:0000256" key="7">
    <source>
        <dbReference type="ARBA" id="ARBA00023136"/>
    </source>
</evidence>
<dbReference type="EMBL" id="JBJJXE010000004">
    <property type="protein sequence ID" value="MFL1732156.1"/>
    <property type="molecule type" value="Genomic_DNA"/>
</dbReference>
<dbReference type="InterPro" id="IPR009056">
    <property type="entry name" value="Cyt_c-like_dom"/>
</dbReference>
<dbReference type="SUPFAM" id="SSF46626">
    <property type="entry name" value="Cytochrome c"/>
    <property type="match status" value="1"/>
</dbReference>
<evidence type="ECO:0000256" key="3">
    <source>
        <dbReference type="ARBA" id="ARBA00022692"/>
    </source>
</evidence>
<dbReference type="Gene3D" id="1.10.760.10">
    <property type="entry name" value="Cytochrome c-like domain"/>
    <property type="match status" value="1"/>
</dbReference>
<dbReference type="PANTHER" id="PTHR10266:SF3">
    <property type="entry name" value="CYTOCHROME C1, HEME PROTEIN, MITOCHONDRIAL"/>
    <property type="match status" value="1"/>
</dbReference>
<dbReference type="RefSeq" id="WP_249100703.1">
    <property type="nucleotide sequence ID" value="NZ_JAMBAQ010000012.1"/>
</dbReference>